<gene>
    <name evidence="1" type="ORF">P9847_11430</name>
</gene>
<evidence type="ECO:0000313" key="1">
    <source>
        <dbReference type="EMBL" id="MED5017914.1"/>
    </source>
</evidence>
<protein>
    <recommendedName>
        <fullName evidence="3">Transcriptional regulator</fullName>
    </recommendedName>
</protein>
<dbReference type="Proteomes" id="UP001343257">
    <property type="component" value="Unassembled WGS sequence"/>
</dbReference>
<proteinExistence type="predicted"/>
<accession>A0ABU6PU64</accession>
<name>A0ABU6PU64_9BACL</name>
<reference evidence="1 2" key="1">
    <citation type="submission" date="2023-03" db="EMBL/GenBank/DDBJ databases">
        <title>Bacillus Genome Sequencing.</title>
        <authorList>
            <person name="Dunlap C."/>
        </authorList>
    </citation>
    <scope>NUCLEOTIDE SEQUENCE [LARGE SCALE GENOMIC DNA]</scope>
    <source>
        <strain evidence="1 2">NRS-52</strain>
    </source>
</reference>
<dbReference type="RefSeq" id="WP_328277894.1">
    <property type="nucleotide sequence ID" value="NZ_JARTLD010000028.1"/>
</dbReference>
<comment type="caution">
    <text evidence="1">The sequence shown here is derived from an EMBL/GenBank/DDBJ whole genome shotgun (WGS) entry which is preliminary data.</text>
</comment>
<dbReference type="EMBL" id="JARTLD010000028">
    <property type="protein sequence ID" value="MED5017914.1"/>
    <property type="molecule type" value="Genomic_DNA"/>
</dbReference>
<keyword evidence="2" id="KW-1185">Reference proteome</keyword>
<organism evidence="1 2">
    <name type="scientific">Paenibacillus chibensis</name>
    <dbReference type="NCBI Taxonomy" id="59846"/>
    <lineage>
        <taxon>Bacteria</taxon>
        <taxon>Bacillati</taxon>
        <taxon>Bacillota</taxon>
        <taxon>Bacilli</taxon>
        <taxon>Bacillales</taxon>
        <taxon>Paenibacillaceae</taxon>
        <taxon>Paenibacillus</taxon>
    </lineage>
</organism>
<evidence type="ECO:0000313" key="2">
    <source>
        <dbReference type="Proteomes" id="UP001343257"/>
    </source>
</evidence>
<sequence>MADERTVEQGEFWPSINDEERESVKKLLKRYPKMRRTVAALKNKSELNDKQRQVLREWGGIVEEIDTAFGLILDDEVKKIFEHRYLKGQKYMSTINLFWSKDRSERTIDRRIGTGVDTIAEHLKLSGII</sequence>
<evidence type="ECO:0008006" key="3">
    <source>
        <dbReference type="Google" id="ProtNLM"/>
    </source>
</evidence>